<sequence length="126" mass="14305">LKLTELIELCTKLQQRVFDFEITKTTQALEIESLKRIVKKLEMRKRSRTPGLKRLYKVGLSTRLKSSEDKGFDGDEVIVEDAEMLVDVADDLRGKEVFVSQEFPLKKVSIVDEVNAVSTATTRTAT</sequence>
<evidence type="ECO:0000313" key="1">
    <source>
        <dbReference type="EMBL" id="GFD17522.1"/>
    </source>
</evidence>
<organism evidence="1">
    <name type="scientific">Tanacetum cinerariifolium</name>
    <name type="common">Dalmatian daisy</name>
    <name type="synonym">Chrysanthemum cinerariifolium</name>
    <dbReference type="NCBI Taxonomy" id="118510"/>
    <lineage>
        <taxon>Eukaryota</taxon>
        <taxon>Viridiplantae</taxon>
        <taxon>Streptophyta</taxon>
        <taxon>Embryophyta</taxon>
        <taxon>Tracheophyta</taxon>
        <taxon>Spermatophyta</taxon>
        <taxon>Magnoliopsida</taxon>
        <taxon>eudicotyledons</taxon>
        <taxon>Gunneridae</taxon>
        <taxon>Pentapetalae</taxon>
        <taxon>asterids</taxon>
        <taxon>campanulids</taxon>
        <taxon>Asterales</taxon>
        <taxon>Asteraceae</taxon>
        <taxon>Asteroideae</taxon>
        <taxon>Anthemideae</taxon>
        <taxon>Anthemidinae</taxon>
        <taxon>Tanacetum</taxon>
    </lineage>
</organism>
<protein>
    <submittedName>
        <fullName evidence="1">Uncharacterized protein</fullName>
    </submittedName>
</protein>
<name>A0A699U3X1_TANCI</name>
<feature type="non-terminal residue" evidence="1">
    <location>
        <position position="1"/>
    </location>
</feature>
<dbReference type="AlphaFoldDB" id="A0A699U3X1"/>
<gene>
    <name evidence="1" type="ORF">Tci_889491</name>
</gene>
<accession>A0A699U3X1</accession>
<dbReference type="EMBL" id="BKCJ011300854">
    <property type="protein sequence ID" value="GFD17522.1"/>
    <property type="molecule type" value="Genomic_DNA"/>
</dbReference>
<proteinExistence type="predicted"/>
<comment type="caution">
    <text evidence="1">The sequence shown here is derived from an EMBL/GenBank/DDBJ whole genome shotgun (WGS) entry which is preliminary data.</text>
</comment>
<reference evidence="1" key="1">
    <citation type="journal article" date="2019" name="Sci. Rep.">
        <title>Draft genome of Tanacetum cinerariifolium, the natural source of mosquito coil.</title>
        <authorList>
            <person name="Yamashiro T."/>
            <person name="Shiraishi A."/>
            <person name="Satake H."/>
            <person name="Nakayama K."/>
        </authorList>
    </citation>
    <scope>NUCLEOTIDE SEQUENCE</scope>
</reference>